<protein>
    <submittedName>
        <fullName evidence="2">DUF2065 domain-containing protein</fullName>
    </submittedName>
</protein>
<dbReference type="KEGG" id="otd:J1M35_15665"/>
<proteinExistence type="predicted"/>
<dbReference type="PANTHER" id="PTHR38602">
    <property type="entry name" value="INNER MEMBRANE PROTEIN-RELATED"/>
    <property type="match status" value="1"/>
</dbReference>
<evidence type="ECO:0000313" key="2">
    <source>
        <dbReference type="EMBL" id="QTD44518.1"/>
    </source>
</evidence>
<sequence length="61" mass="6519">MDGSTWLAALGLALIIEGLLPFIAPGAWRQALNQLIRMADGQLRFFGLLALGAGVLLLWLA</sequence>
<organism evidence="2 3">
    <name type="scientific">Ottowia testudinis</name>
    <dbReference type="NCBI Taxonomy" id="2816950"/>
    <lineage>
        <taxon>Bacteria</taxon>
        <taxon>Pseudomonadati</taxon>
        <taxon>Pseudomonadota</taxon>
        <taxon>Betaproteobacteria</taxon>
        <taxon>Burkholderiales</taxon>
        <taxon>Comamonadaceae</taxon>
        <taxon>Ottowia</taxon>
    </lineage>
</organism>
<dbReference type="PANTHER" id="PTHR38602:SF1">
    <property type="entry name" value="INNER MEMBRANE PROTEIN"/>
    <property type="match status" value="1"/>
</dbReference>
<dbReference type="AlphaFoldDB" id="A0A975CJE3"/>
<feature type="transmembrane region" description="Helical" evidence="1">
    <location>
        <begin position="43"/>
        <end position="60"/>
    </location>
</feature>
<dbReference type="Pfam" id="PF09838">
    <property type="entry name" value="DUF2065"/>
    <property type="match status" value="1"/>
</dbReference>
<evidence type="ECO:0000256" key="1">
    <source>
        <dbReference type="SAM" id="Phobius"/>
    </source>
</evidence>
<gene>
    <name evidence="2" type="ORF">J1M35_15665</name>
</gene>
<dbReference type="Proteomes" id="UP000663903">
    <property type="component" value="Chromosome"/>
</dbReference>
<name>A0A975CJE3_9BURK</name>
<dbReference type="RefSeq" id="WP_208008082.1">
    <property type="nucleotide sequence ID" value="NZ_CP071796.1"/>
</dbReference>
<dbReference type="EMBL" id="CP071796">
    <property type="protein sequence ID" value="QTD44518.1"/>
    <property type="molecule type" value="Genomic_DNA"/>
</dbReference>
<accession>A0A975CJE3</accession>
<keyword evidence="1" id="KW-0812">Transmembrane</keyword>
<dbReference type="InterPro" id="IPR019201">
    <property type="entry name" value="DUF2065"/>
</dbReference>
<evidence type="ECO:0000313" key="3">
    <source>
        <dbReference type="Proteomes" id="UP000663903"/>
    </source>
</evidence>
<feature type="transmembrane region" description="Helical" evidence="1">
    <location>
        <begin position="6"/>
        <end position="23"/>
    </location>
</feature>
<reference evidence="2" key="1">
    <citation type="submission" date="2021-03" db="EMBL/GenBank/DDBJ databases">
        <title>Ottowia sp. 27C isolated from the cloaca of a Giant Asian pond turtle (Heosemys grandis).</title>
        <authorList>
            <person name="Spergser J."/>
            <person name="Busse H.-J."/>
        </authorList>
    </citation>
    <scope>NUCLEOTIDE SEQUENCE</scope>
    <source>
        <strain evidence="2">27C</strain>
    </source>
</reference>
<keyword evidence="1" id="KW-0472">Membrane</keyword>
<keyword evidence="1" id="KW-1133">Transmembrane helix</keyword>
<keyword evidence="3" id="KW-1185">Reference proteome</keyword>